<dbReference type="AlphaFoldDB" id="A0A151IP41"/>
<feature type="region of interest" description="Disordered" evidence="1">
    <location>
        <begin position="200"/>
        <end position="220"/>
    </location>
</feature>
<dbReference type="Pfam" id="PF13358">
    <property type="entry name" value="DDE_3"/>
    <property type="match status" value="1"/>
</dbReference>
<proteinExistence type="predicted"/>
<feature type="compositionally biased region" description="Basic and acidic residues" evidence="1">
    <location>
        <begin position="201"/>
        <end position="220"/>
    </location>
</feature>
<protein>
    <recommendedName>
        <fullName evidence="2">Tc1-like transposase DDE domain-containing protein</fullName>
    </recommendedName>
</protein>
<dbReference type="InterPro" id="IPR036397">
    <property type="entry name" value="RNaseH_sf"/>
</dbReference>
<dbReference type="GO" id="GO:0003676">
    <property type="term" value="F:nucleic acid binding"/>
    <property type="evidence" value="ECO:0007669"/>
    <property type="project" value="InterPro"/>
</dbReference>
<gene>
    <name evidence="3" type="ORF">ALC62_01800</name>
</gene>
<sequence length="220" mass="26535">MKWPAQSPDLNPIENLWHEVKKTVPKEKIKNKTQLWQEIQKAWHNTEWARESMERKRYLWRCGRSEEAIKEEGESKWEKIKNIDKEVDEQERGEKVRSSKSCEAYARVAGIPGYMSKNRRTDGKKIQMVARWRCGNELKGNMYWLKEEERKCRICGKERETLRHVKRCMNNEGGCDQRIDVLNEDGRGYEWMAKVQKIRRERMEERERESESGNESERNR</sequence>
<reference evidence="3 4" key="1">
    <citation type="submission" date="2016-03" db="EMBL/GenBank/DDBJ databases">
        <title>Cyphomyrmex costatus WGS genome.</title>
        <authorList>
            <person name="Nygaard S."/>
            <person name="Hu H."/>
            <person name="Boomsma J."/>
            <person name="Zhang G."/>
        </authorList>
    </citation>
    <scope>NUCLEOTIDE SEQUENCE [LARGE SCALE GENOMIC DNA]</scope>
    <source>
        <strain evidence="3">MS0001</strain>
        <tissue evidence="3">Whole body</tissue>
    </source>
</reference>
<dbReference type="Gene3D" id="3.30.420.10">
    <property type="entry name" value="Ribonuclease H-like superfamily/Ribonuclease H"/>
    <property type="match status" value="1"/>
</dbReference>
<dbReference type="InterPro" id="IPR038717">
    <property type="entry name" value="Tc1-like_DDE_dom"/>
</dbReference>
<organism evidence="3 4">
    <name type="scientific">Cyphomyrmex costatus</name>
    <dbReference type="NCBI Taxonomy" id="456900"/>
    <lineage>
        <taxon>Eukaryota</taxon>
        <taxon>Metazoa</taxon>
        <taxon>Ecdysozoa</taxon>
        <taxon>Arthropoda</taxon>
        <taxon>Hexapoda</taxon>
        <taxon>Insecta</taxon>
        <taxon>Pterygota</taxon>
        <taxon>Neoptera</taxon>
        <taxon>Endopterygota</taxon>
        <taxon>Hymenoptera</taxon>
        <taxon>Apocrita</taxon>
        <taxon>Aculeata</taxon>
        <taxon>Formicoidea</taxon>
        <taxon>Formicidae</taxon>
        <taxon>Myrmicinae</taxon>
        <taxon>Cyphomyrmex</taxon>
    </lineage>
</organism>
<evidence type="ECO:0000313" key="4">
    <source>
        <dbReference type="Proteomes" id="UP000078542"/>
    </source>
</evidence>
<evidence type="ECO:0000313" key="3">
    <source>
        <dbReference type="EMBL" id="KYN07242.1"/>
    </source>
</evidence>
<name>A0A151IP41_9HYME</name>
<feature type="domain" description="Tc1-like transposase DDE" evidence="2">
    <location>
        <begin position="2"/>
        <end position="35"/>
    </location>
</feature>
<accession>A0A151IP41</accession>
<evidence type="ECO:0000259" key="2">
    <source>
        <dbReference type="Pfam" id="PF13358"/>
    </source>
</evidence>
<dbReference type="EMBL" id="KQ976892">
    <property type="protein sequence ID" value="KYN07242.1"/>
    <property type="molecule type" value="Genomic_DNA"/>
</dbReference>
<evidence type="ECO:0000256" key="1">
    <source>
        <dbReference type="SAM" id="MobiDB-lite"/>
    </source>
</evidence>
<keyword evidence="4" id="KW-1185">Reference proteome</keyword>
<dbReference type="Proteomes" id="UP000078542">
    <property type="component" value="Unassembled WGS sequence"/>
</dbReference>